<dbReference type="InterPro" id="IPR004513">
    <property type="entry name" value="FtsX"/>
</dbReference>
<dbReference type="Pfam" id="PF18075">
    <property type="entry name" value="FtsX_ECD"/>
    <property type="match status" value="1"/>
</dbReference>
<reference evidence="13" key="1">
    <citation type="journal article" date="2021" name="PeerJ">
        <title>Extensive microbial diversity within the chicken gut microbiome revealed by metagenomics and culture.</title>
        <authorList>
            <person name="Gilroy R."/>
            <person name="Ravi A."/>
            <person name="Getino M."/>
            <person name="Pursley I."/>
            <person name="Horton D.L."/>
            <person name="Alikhan N.F."/>
            <person name="Baker D."/>
            <person name="Gharbi K."/>
            <person name="Hall N."/>
            <person name="Watson M."/>
            <person name="Adriaenssens E.M."/>
            <person name="Foster-Nyarko E."/>
            <person name="Jarju S."/>
            <person name="Secka A."/>
            <person name="Antonio M."/>
            <person name="Oren A."/>
            <person name="Chaudhuri R.R."/>
            <person name="La Ragione R."/>
            <person name="Hildebrand F."/>
            <person name="Pallen M.J."/>
        </authorList>
    </citation>
    <scope>NUCLEOTIDE SEQUENCE</scope>
    <source>
        <strain evidence="13">4100</strain>
    </source>
</reference>
<evidence type="ECO:0000256" key="10">
    <source>
        <dbReference type="PIRNR" id="PIRNR003097"/>
    </source>
</evidence>
<dbReference type="PANTHER" id="PTHR47755:SF1">
    <property type="entry name" value="CELL DIVISION PROTEIN FTSX"/>
    <property type="match status" value="1"/>
</dbReference>
<protein>
    <recommendedName>
        <fullName evidence="3 10">Cell division protein FtsX</fullName>
    </recommendedName>
</protein>
<keyword evidence="8 10" id="KW-0472">Membrane</keyword>
<sequence length="292" mass="31618">MGQKKRRLLSTLAAQMTAMISMSLVLIVLGLMSLGGIAAHSLTEQVRQRMGFTVIMDDNATADQINTLLRSWRTASYVSAVKYTSPAQALERWKTSTGDDEDIVTLLGTNPFRPEIDVNVTSHYANVDSLRPIIAAVAAMPGVGEVRLQARMIDNINKAVNKAAIVGGIIAAALLFISIVLINNLVRLSIYARRFIIHTMKLVGATPAFIRRPFVFASAFNGLLSGFIAVAVIGSLLAYGYATGQELALLMPVDMVAWILGGVIVLGVVLCTISAFIATNHYLRIDYDNLHK</sequence>
<dbReference type="Proteomes" id="UP000711407">
    <property type="component" value="Unassembled WGS sequence"/>
</dbReference>
<comment type="caution">
    <text evidence="13">The sequence shown here is derived from an EMBL/GenBank/DDBJ whole genome shotgun (WGS) entry which is preliminary data.</text>
</comment>
<reference evidence="13" key="2">
    <citation type="submission" date="2021-09" db="EMBL/GenBank/DDBJ databases">
        <authorList>
            <person name="Gilroy R."/>
        </authorList>
    </citation>
    <scope>NUCLEOTIDE SEQUENCE</scope>
    <source>
        <strain evidence="13">4100</strain>
    </source>
</reference>
<feature type="domain" description="FtsX extracellular" evidence="12">
    <location>
        <begin position="53"/>
        <end position="146"/>
    </location>
</feature>
<dbReference type="EMBL" id="DYXT01000040">
    <property type="protein sequence ID" value="HJE39655.1"/>
    <property type="molecule type" value="Genomic_DNA"/>
</dbReference>
<dbReference type="Gene3D" id="3.30.70.3040">
    <property type="match status" value="1"/>
</dbReference>
<gene>
    <name evidence="13" type="ORF">K8V47_07880</name>
</gene>
<evidence type="ECO:0000256" key="9">
    <source>
        <dbReference type="ARBA" id="ARBA00023306"/>
    </source>
</evidence>
<evidence type="ECO:0000256" key="1">
    <source>
        <dbReference type="ARBA" id="ARBA00004651"/>
    </source>
</evidence>
<dbReference type="InterPro" id="IPR003838">
    <property type="entry name" value="ABC3_permease_C"/>
</dbReference>
<evidence type="ECO:0000259" key="11">
    <source>
        <dbReference type="Pfam" id="PF02687"/>
    </source>
</evidence>
<evidence type="ECO:0000256" key="4">
    <source>
        <dbReference type="ARBA" id="ARBA00022475"/>
    </source>
</evidence>
<dbReference type="InterPro" id="IPR040690">
    <property type="entry name" value="FtsX_ECD"/>
</dbReference>
<organism evidence="13 14">
    <name type="scientific">Candidatus Amulumruptor caecigallinarius</name>
    <dbReference type="NCBI Taxonomy" id="2109911"/>
    <lineage>
        <taxon>Bacteria</taxon>
        <taxon>Pseudomonadati</taxon>
        <taxon>Bacteroidota</taxon>
        <taxon>Bacteroidia</taxon>
        <taxon>Bacteroidales</taxon>
        <taxon>Muribaculaceae</taxon>
        <taxon>Candidatus Amulumruptor</taxon>
    </lineage>
</organism>
<evidence type="ECO:0000256" key="2">
    <source>
        <dbReference type="ARBA" id="ARBA00007379"/>
    </source>
</evidence>
<comment type="similarity">
    <text evidence="2 10">Belongs to the ABC-4 integral membrane protein family. FtsX subfamily.</text>
</comment>
<proteinExistence type="inferred from homology"/>
<dbReference type="AlphaFoldDB" id="A0A4Q0U7Z6"/>
<evidence type="ECO:0000313" key="14">
    <source>
        <dbReference type="Proteomes" id="UP000711407"/>
    </source>
</evidence>
<dbReference type="PANTHER" id="PTHR47755">
    <property type="entry name" value="CELL DIVISION PROTEIN FTSX"/>
    <property type="match status" value="1"/>
</dbReference>
<comment type="subcellular location">
    <subcellularLocation>
        <location evidence="1">Cell membrane</location>
        <topology evidence="1">Multi-pass membrane protein</topology>
    </subcellularLocation>
</comment>
<evidence type="ECO:0000256" key="5">
    <source>
        <dbReference type="ARBA" id="ARBA00022618"/>
    </source>
</evidence>
<accession>A0A4Q0U7Z6</accession>
<dbReference type="PIRSF" id="PIRSF003097">
    <property type="entry name" value="FtsX"/>
    <property type="match status" value="1"/>
</dbReference>
<evidence type="ECO:0000256" key="8">
    <source>
        <dbReference type="ARBA" id="ARBA00023136"/>
    </source>
</evidence>
<dbReference type="Pfam" id="PF02687">
    <property type="entry name" value="FtsX"/>
    <property type="match status" value="1"/>
</dbReference>
<dbReference type="GO" id="GO:0051301">
    <property type="term" value="P:cell division"/>
    <property type="evidence" value="ECO:0007669"/>
    <property type="project" value="UniProtKB-KW"/>
</dbReference>
<feature type="domain" description="ABC3 transporter permease C-terminal" evidence="11">
    <location>
        <begin position="169"/>
        <end position="285"/>
    </location>
</feature>
<evidence type="ECO:0000313" key="13">
    <source>
        <dbReference type="EMBL" id="HJE39655.1"/>
    </source>
</evidence>
<keyword evidence="4 10" id="KW-1003">Cell membrane</keyword>
<dbReference type="GO" id="GO:0005886">
    <property type="term" value="C:plasma membrane"/>
    <property type="evidence" value="ECO:0007669"/>
    <property type="project" value="UniProtKB-SubCell"/>
</dbReference>
<keyword evidence="5 10" id="KW-0132">Cell division</keyword>
<name>A0A4Q0U7Z6_9BACT</name>
<keyword evidence="6" id="KW-0812">Transmembrane</keyword>
<evidence type="ECO:0000259" key="12">
    <source>
        <dbReference type="Pfam" id="PF18075"/>
    </source>
</evidence>
<evidence type="ECO:0000256" key="6">
    <source>
        <dbReference type="ARBA" id="ARBA00022692"/>
    </source>
</evidence>
<keyword evidence="9 10" id="KW-0131">Cell cycle</keyword>
<keyword evidence="7" id="KW-1133">Transmembrane helix</keyword>
<evidence type="ECO:0000256" key="3">
    <source>
        <dbReference type="ARBA" id="ARBA00021907"/>
    </source>
</evidence>
<evidence type="ECO:0000256" key="7">
    <source>
        <dbReference type="ARBA" id="ARBA00022989"/>
    </source>
</evidence>